<dbReference type="EMBL" id="CP028858">
    <property type="protein sequence ID" value="AWB27434.1"/>
    <property type="molecule type" value="Genomic_DNA"/>
</dbReference>
<organism evidence="1 2">
    <name type="scientific">Halococcoides cellulosivorans</name>
    <dbReference type="NCBI Taxonomy" id="1679096"/>
    <lineage>
        <taxon>Archaea</taxon>
        <taxon>Methanobacteriati</taxon>
        <taxon>Methanobacteriota</taxon>
        <taxon>Stenosarchaea group</taxon>
        <taxon>Halobacteria</taxon>
        <taxon>Halobacteriales</taxon>
        <taxon>Haloarculaceae</taxon>
        <taxon>Halococcoides</taxon>
    </lineage>
</organism>
<dbReference type="RefSeq" id="WP_108381803.1">
    <property type="nucleotide sequence ID" value="NZ_CP028858.1"/>
</dbReference>
<dbReference type="Proteomes" id="UP000244727">
    <property type="component" value="Chromosome"/>
</dbReference>
<name>A0A2R4X0V7_9EURY</name>
<accession>A0A2R4X0V7</accession>
<proteinExistence type="predicted"/>
<dbReference type="Pfam" id="PF19118">
    <property type="entry name" value="DUF5802"/>
    <property type="match status" value="1"/>
</dbReference>
<protein>
    <submittedName>
        <fullName evidence="1">Uncharacterized protein</fullName>
    </submittedName>
</protein>
<dbReference type="KEGG" id="harc:HARCEL1_06810"/>
<dbReference type="GeneID" id="36512203"/>
<sequence>MFERFSRGYYLGRMYVEPHDGDRATMAASLHERVNDELYTPDEGVQRLDLPVVMKLGSTHFTVVGAEDVPSDTLAVPKSVVEAADLKNPPSRREVLLAKADRAVQILQTSLGLPGTDDVSPHVGT</sequence>
<gene>
    <name evidence="1" type="ORF">HARCEL1_06810</name>
</gene>
<evidence type="ECO:0000313" key="2">
    <source>
        <dbReference type="Proteomes" id="UP000244727"/>
    </source>
</evidence>
<dbReference type="AlphaFoldDB" id="A0A2R4X0V7"/>
<keyword evidence="2" id="KW-1185">Reference proteome</keyword>
<reference evidence="1 2" key="1">
    <citation type="submission" date="2018-04" db="EMBL/GenBank/DDBJ databases">
        <title>Halococcoides cellulosivorans gen. nov., sp. nov., an extremely halophilic cellulose-utilizing haloarchaeon from hypersaline lakes.</title>
        <authorList>
            <person name="Sorokin D.Y."/>
            <person name="Toshchakov S.V."/>
            <person name="Samarov N.I."/>
            <person name="Korzhenkov A."/>
            <person name="Kublanov I.V."/>
        </authorList>
    </citation>
    <scope>NUCLEOTIDE SEQUENCE [LARGE SCALE GENOMIC DNA]</scope>
    <source>
        <strain evidence="1 2">HArcel1</strain>
    </source>
</reference>
<dbReference type="InterPro" id="IPR043825">
    <property type="entry name" value="DUF5802"/>
</dbReference>
<evidence type="ECO:0000313" key="1">
    <source>
        <dbReference type="EMBL" id="AWB27434.1"/>
    </source>
</evidence>